<reference evidence="3 4" key="1">
    <citation type="journal article" date="2011" name="BMC Genomics">
        <title>Genome-wide analysis of the role of GlnR in Streptomyces venezuelae provides new insights into global nitrogen regulation in actinomycetes.</title>
        <authorList>
            <person name="Pullan S.T."/>
            <person name="Bibb M.J."/>
            <person name="Merrick M."/>
        </authorList>
    </citation>
    <scope>NUCLEOTIDE SEQUENCE [LARGE SCALE GENOMIC DNA]</scope>
    <source>
        <strain evidence="4">ATCC 10712 / CBS 650.69 / DSM 40230 / JCM 4526 / NBRC 13096 / PD 04745</strain>
    </source>
</reference>
<dbReference type="InterPro" id="IPR001434">
    <property type="entry name" value="OmcB-like_DUF11"/>
</dbReference>
<dbReference type="SUPFAM" id="SSF55486">
    <property type="entry name" value="Metalloproteases ('zincins'), catalytic domain"/>
    <property type="match status" value="1"/>
</dbReference>
<dbReference type="InterPro" id="IPR013783">
    <property type="entry name" value="Ig-like_fold"/>
</dbReference>
<keyword evidence="1" id="KW-0732">Signal</keyword>
<dbReference type="AlphaFoldDB" id="F2R225"/>
<name>F2R225_STRVP</name>
<sequence>MSRVGRCARLFAALLLMLVGSAAAGATSAHAATEQITVSLYRVVEISCDEGAGEACGNDYYPKFEIDHQGLFDGKDDYCCAHGADFRTNWVRTATVDTSHNPVDIHMELWDQDDLTADDPIRWNGSSNDLNLKFDLMTCAFTGGGLTSQQGAGVPTLAGESEGTGEDTARGYFTITTPSCLNVANSVDSDGDSLMNSWEVAGRGYDFDGDGNVDLPLGDQPYGAVPYRKDLFVEVDYMAETKPQAGALADVVKAFAEAPVDSYPDPADATKTKFRGVNLHAMEGEAVTTVNPLMWKSNGPGAADDFNDLKSGSPTSPCDGFFGTAADRASLNCANILNAKRQAFRYMIFAITFFDTSTPPKASTASGSSEWTSVGPQGGNDFIVTLDTWSPSTLADIGHRKNSEAATFMHELGHTLSLAHGGNDAVNCKPNYLSVMNYTLQFAGKDPDRPLDYSSAARGTALGTTPATVLNETSLNENNGVRGTPSPARNTVYGVAGKLRVAPATNGPIDWNGTGGDKESGIPADINYIQSIGPDDGGCSKASPGQSLGGFDDWANIQYNPRLNADFFADGDRPILPELTEETVRAMFQQADLKIAKSADEADATGGDTVHYTTTVTDLGPGTATALHVDDTLPDGSTQHRSLADLANGATATVTPAFTYLVPCSTADGTVLTNRATVTGTDTEGVPDPYTDDNTARATTTVHAPVLTVDKAATATVNAGQAITHTLTYANTGSGAASSVTLTDTLPAGVYYSHALDLGAGPKPSSVTLNNDGTRTLVWNVGNLPAHSGDRQIVFTARPTLLALAGTTYTDTVSVSYKNAGGACTFAPVTDSATTTITVVPPSRDPLSQGFWKNHPELWTAEFLARVQATDQRYDTDRSGALSTAEVTAAFGGSTAPKSVLGKQLMAVYFNLATRRINAGTAIVSRTAQALGLHNVRDAAIYAQDTLLLPVNPGTAQRYSRIIGILDDINANRIERY</sequence>
<dbReference type="GO" id="GO:0005975">
    <property type="term" value="P:carbohydrate metabolic process"/>
    <property type="evidence" value="ECO:0007669"/>
    <property type="project" value="UniProtKB-ARBA"/>
</dbReference>
<proteinExistence type="predicted"/>
<dbReference type="eggNOG" id="COG1361">
    <property type="taxonomic scope" value="Bacteria"/>
</dbReference>
<dbReference type="Pfam" id="PF01345">
    <property type="entry name" value="DUF11"/>
    <property type="match status" value="2"/>
</dbReference>
<dbReference type="Gene3D" id="3.40.390.10">
    <property type="entry name" value="Collagenase (Catalytic Domain)"/>
    <property type="match status" value="1"/>
</dbReference>
<feature type="chain" id="PRO_5003284925" evidence="1">
    <location>
        <begin position="32"/>
        <end position="977"/>
    </location>
</feature>
<dbReference type="EMBL" id="FR845719">
    <property type="protein sequence ID" value="CCA60692.1"/>
    <property type="molecule type" value="Genomic_DNA"/>
</dbReference>
<feature type="domain" description="DUF11" evidence="2">
    <location>
        <begin position="709"/>
        <end position="818"/>
    </location>
</feature>
<gene>
    <name evidence="3" type="ordered locus">SVEN_7406</name>
</gene>
<dbReference type="InterPro" id="IPR018247">
    <property type="entry name" value="EF_Hand_1_Ca_BS"/>
</dbReference>
<dbReference type="NCBIfam" id="TIGR01451">
    <property type="entry name" value="B_ant_repeat"/>
    <property type="match status" value="2"/>
</dbReference>
<organism evidence="3 4">
    <name type="scientific">Streptomyces venezuelae (strain ATCC 10712 / CBS 650.69 / DSM 40230 / JCM 4526 / NBRC 13096 / PD 04745)</name>
    <dbReference type="NCBI Taxonomy" id="953739"/>
    <lineage>
        <taxon>Bacteria</taxon>
        <taxon>Bacillati</taxon>
        <taxon>Actinomycetota</taxon>
        <taxon>Actinomycetes</taxon>
        <taxon>Kitasatosporales</taxon>
        <taxon>Streptomycetaceae</taxon>
        <taxon>Streptomyces</taxon>
    </lineage>
</organism>
<evidence type="ECO:0000256" key="1">
    <source>
        <dbReference type="SAM" id="SignalP"/>
    </source>
</evidence>
<protein>
    <submittedName>
        <fullName evidence="3">Conserved repeat domain</fullName>
    </submittedName>
</protein>
<feature type="domain" description="DUF11" evidence="2">
    <location>
        <begin position="592"/>
        <end position="699"/>
    </location>
</feature>
<dbReference type="STRING" id="953739.SVEN_7406"/>
<dbReference type="Proteomes" id="UP000006854">
    <property type="component" value="Chromosome"/>
</dbReference>
<dbReference type="HOGENOM" id="CLU_304185_0_0_11"/>
<dbReference type="InterPro" id="IPR047589">
    <property type="entry name" value="DUF11_rpt"/>
</dbReference>
<evidence type="ECO:0000313" key="3">
    <source>
        <dbReference type="EMBL" id="CCA60692.1"/>
    </source>
</evidence>
<dbReference type="PANTHER" id="PTHR34819:SF3">
    <property type="entry name" value="CELL SURFACE PROTEIN"/>
    <property type="match status" value="1"/>
</dbReference>
<keyword evidence="4" id="KW-1185">Reference proteome</keyword>
<dbReference type="eggNOG" id="COG2706">
    <property type="taxonomic scope" value="Bacteria"/>
</dbReference>
<dbReference type="GO" id="GO:0008237">
    <property type="term" value="F:metallopeptidase activity"/>
    <property type="evidence" value="ECO:0007669"/>
    <property type="project" value="InterPro"/>
</dbReference>
<dbReference type="InterPro" id="IPR024079">
    <property type="entry name" value="MetalloPept_cat_dom_sf"/>
</dbReference>
<dbReference type="PROSITE" id="PS00018">
    <property type="entry name" value="EF_HAND_1"/>
    <property type="match status" value="1"/>
</dbReference>
<dbReference type="KEGG" id="sve:SVEN_7406"/>
<feature type="signal peptide" evidence="1">
    <location>
        <begin position="1"/>
        <end position="31"/>
    </location>
</feature>
<evidence type="ECO:0000313" key="4">
    <source>
        <dbReference type="Proteomes" id="UP000006854"/>
    </source>
</evidence>
<dbReference type="InterPro" id="IPR051172">
    <property type="entry name" value="Chlamydia_OmcB"/>
</dbReference>
<accession>F2R225</accession>
<dbReference type="Gene3D" id="2.60.40.10">
    <property type="entry name" value="Immunoglobulins"/>
    <property type="match status" value="1"/>
</dbReference>
<evidence type="ECO:0000259" key="2">
    <source>
        <dbReference type="Pfam" id="PF01345"/>
    </source>
</evidence>
<dbReference type="PANTHER" id="PTHR34819">
    <property type="entry name" value="LARGE CYSTEINE-RICH PERIPLASMIC PROTEIN OMCB"/>
    <property type="match status" value="1"/>
</dbReference>
<dbReference type="PATRIC" id="fig|953739.5.peg.2635"/>